<feature type="compositionally biased region" description="Polar residues" evidence="1">
    <location>
        <begin position="439"/>
        <end position="452"/>
    </location>
</feature>
<dbReference type="EMBL" id="MIGC01002220">
    <property type="protein sequence ID" value="PHJ21478.1"/>
    <property type="molecule type" value="Genomic_DNA"/>
</dbReference>
<dbReference type="AlphaFoldDB" id="A0A2C6KZM5"/>
<accession>A0A2C6KZM5</accession>
<dbReference type="SUPFAM" id="SSF51735">
    <property type="entry name" value="NAD(P)-binding Rossmann-fold domains"/>
    <property type="match status" value="1"/>
</dbReference>
<dbReference type="Proteomes" id="UP000221165">
    <property type="component" value="Unassembled WGS sequence"/>
</dbReference>
<dbReference type="GO" id="GO:0006666">
    <property type="term" value="P:3-keto-sphinganine metabolic process"/>
    <property type="evidence" value="ECO:0007669"/>
    <property type="project" value="TreeGrafter"/>
</dbReference>
<dbReference type="GO" id="GO:0030148">
    <property type="term" value="P:sphingolipid biosynthetic process"/>
    <property type="evidence" value="ECO:0007669"/>
    <property type="project" value="TreeGrafter"/>
</dbReference>
<reference evidence="2 3" key="1">
    <citation type="journal article" date="2017" name="Int. J. Parasitol.">
        <title>The genome of the protozoan parasite Cystoisospora suis and a reverse vaccinology approach to identify vaccine candidates.</title>
        <authorList>
            <person name="Palmieri N."/>
            <person name="Shrestha A."/>
            <person name="Ruttkowski B."/>
            <person name="Beck T."/>
            <person name="Vogl C."/>
            <person name="Tomley F."/>
            <person name="Blake D.P."/>
            <person name="Joachim A."/>
        </authorList>
    </citation>
    <scope>NUCLEOTIDE SEQUENCE [LARGE SCALE GENOMIC DNA]</scope>
    <source>
        <strain evidence="2 3">Wien I</strain>
    </source>
</reference>
<dbReference type="RefSeq" id="XP_067923160.1">
    <property type="nucleotide sequence ID" value="XM_068064871.1"/>
</dbReference>
<gene>
    <name evidence="2" type="ORF">CSUI_004686</name>
</gene>
<dbReference type="GO" id="GO:0005789">
    <property type="term" value="C:endoplasmic reticulum membrane"/>
    <property type="evidence" value="ECO:0007669"/>
    <property type="project" value="TreeGrafter"/>
</dbReference>
<name>A0A2C6KZM5_9APIC</name>
<dbReference type="GO" id="GO:0047560">
    <property type="term" value="F:3-dehydrosphinganine reductase activity"/>
    <property type="evidence" value="ECO:0007669"/>
    <property type="project" value="TreeGrafter"/>
</dbReference>
<evidence type="ECO:0000256" key="1">
    <source>
        <dbReference type="SAM" id="MobiDB-lite"/>
    </source>
</evidence>
<organism evidence="2 3">
    <name type="scientific">Cystoisospora suis</name>
    <dbReference type="NCBI Taxonomy" id="483139"/>
    <lineage>
        <taxon>Eukaryota</taxon>
        <taxon>Sar</taxon>
        <taxon>Alveolata</taxon>
        <taxon>Apicomplexa</taxon>
        <taxon>Conoidasida</taxon>
        <taxon>Coccidia</taxon>
        <taxon>Eucoccidiorida</taxon>
        <taxon>Eimeriorina</taxon>
        <taxon>Sarcocystidae</taxon>
        <taxon>Cystoisospora</taxon>
    </lineage>
</organism>
<dbReference type="OrthoDB" id="37659at2759"/>
<dbReference type="GeneID" id="94428082"/>
<comment type="caution">
    <text evidence="2">The sequence shown here is derived from an EMBL/GenBank/DDBJ whole genome shotgun (WGS) entry which is preliminary data.</text>
</comment>
<proteinExistence type="predicted"/>
<dbReference type="PANTHER" id="PTHR43550:SF3">
    <property type="entry name" value="3-KETODIHYDROSPHINGOSINE REDUCTASE"/>
    <property type="match status" value="1"/>
</dbReference>
<protein>
    <submittedName>
        <fullName evidence="2">3-ketodihydrosphingosine reductase related</fullName>
    </submittedName>
</protein>
<evidence type="ECO:0000313" key="2">
    <source>
        <dbReference type="EMBL" id="PHJ21478.1"/>
    </source>
</evidence>
<sequence length="452" mass="48273">MDRGSSIVALAFATVFCVSFACSASIRLVLSCFSLLLTVVSVVYCIQKSVVRLPGCFSANAANTDTLKADKLSYVSEGVRLFSSLPQHSKKQPFALKGRHVLITGGSKGVGLSLALACVRRRPALLSLLARSAAGLHEAQKKCVNQASEAGISIAVQTVQADLSDITAVERALRGAMNLQVVDREKSTSTGDVVFCGDANVNSITNAAVPSTSGHNSDWPLRPVDVFFCNAAAVEPKTLTAMNLSDISSVVNMNVTSIILQVKAVLHYMQQQNFGAVCFSNSLAAFVPIYGLSVYSATKAALPAFATAIEQEMANSDILIANAYLPSVDTPGFKHEKEVRPQVTGLLEGVIDVQKPEIVAESIVAAVEKGRRIITVCSAGWLLARCSAVFAFANSFADLLFEVFASGLVRLYLVWLRTSFQHTSRRETRKAVGSRLELKTNQGSGTGTQNKE</sequence>
<dbReference type="Pfam" id="PF00106">
    <property type="entry name" value="adh_short"/>
    <property type="match status" value="1"/>
</dbReference>
<dbReference type="PRINTS" id="PR00081">
    <property type="entry name" value="GDHRDH"/>
</dbReference>
<dbReference type="PROSITE" id="PS51257">
    <property type="entry name" value="PROKAR_LIPOPROTEIN"/>
    <property type="match status" value="1"/>
</dbReference>
<dbReference type="VEuPathDB" id="ToxoDB:CSUI_004686"/>
<keyword evidence="3" id="KW-1185">Reference proteome</keyword>
<evidence type="ECO:0000313" key="3">
    <source>
        <dbReference type="Proteomes" id="UP000221165"/>
    </source>
</evidence>
<dbReference type="InterPro" id="IPR002347">
    <property type="entry name" value="SDR_fam"/>
</dbReference>
<feature type="region of interest" description="Disordered" evidence="1">
    <location>
        <begin position="431"/>
        <end position="452"/>
    </location>
</feature>
<dbReference type="InterPro" id="IPR036291">
    <property type="entry name" value="NAD(P)-bd_dom_sf"/>
</dbReference>
<dbReference type="Gene3D" id="3.40.50.720">
    <property type="entry name" value="NAD(P)-binding Rossmann-like Domain"/>
    <property type="match status" value="1"/>
</dbReference>
<dbReference type="PANTHER" id="PTHR43550">
    <property type="entry name" value="3-KETODIHYDROSPHINGOSINE REDUCTASE"/>
    <property type="match status" value="1"/>
</dbReference>